<feature type="domain" description="Roadblock/LAMTOR2" evidence="11">
    <location>
        <begin position="4"/>
        <end position="94"/>
    </location>
</feature>
<evidence type="ECO:0000256" key="5">
    <source>
        <dbReference type="ARBA" id="ARBA00022701"/>
    </source>
</evidence>
<dbReference type="EMBL" id="MBAD02000661">
    <property type="protein sequence ID" value="RLN64513.1"/>
    <property type="molecule type" value="Genomic_DNA"/>
</dbReference>
<dbReference type="Proteomes" id="UP000284657">
    <property type="component" value="Unassembled WGS sequence"/>
</dbReference>
<evidence type="ECO:0000256" key="2">
    <source>
        <dbReference type="ARBA" id="ARBA00007191"/>
    </source>
</evidence>
<keyword evidence="5 10" id="KW-0493">Microtubule</keyword>
<dbReference type="InterPro" id="IPR016561">
    <property type="entry name" value="DYNLRB1/2"/>
</dbReference>
<dbReference type="Proteomes" id="UP000277300">
    <property type="component" value="Unassembled WGS sequence"/>
</dbReference>
<dbReference type="PANTHER" id="PTHR10779">
    <property type="entry name" value="DYNEIN LIGHT CHAIN ROADBLOCK"/>
    <property type="match status" value="1"/>
</dbReference>
<evidence type="ECO:0000256" key="3">
    <source>
        <dbReference type="ARBA" id="ARBA00022448"/>
    </source>
</evidence>
<evidence type="ECO:0000256" key="10">
    <source>
        <dbReference type="PIRNR" id="PIRNR009998"/>
    </source>
</evidence>
<dbReference type="PIRSF" id="PIRSF009998">
    <property type="entry name" value="DLC7"/>
    <property type="match status" value="1"/>
</dbReference>
<dbReference type="GO" id="GO:0005874">
    <property type="term" value="C:microtubule"/>
    <property type="evidence" value="ECO:0007669"/>
    <property type="project" value="UniProtKB-UniRule"/>
</dbReference>
<evidence type="ECO:0000313" key="12">
    <source>
        <dbReference type="EMBL" id="RLN64513.1"/>
    </source>
</evidence>
<organism evidence="13 14">
    <name type="scientific">Phytophthora kernoviae</name>
    <dbReference type="NCBI Taxonomy" id="325452"/>
    <lineage>
        <taxon>Eukaryota</taxon>
        <taxon>Sar</taxon>
        <taxon>Stramenopiles</taxon>
        <taxon>Oomycota</taxon>
        <taxon>Peronosporomycetes</taxon>
        <taxon>Peronosporales</taxon>
        <taxon>Peronosporaceae</taxon>
        <taxon>Phytophthora</taxon>
    </lineage>
</organism>
<evidence type="ECO:0000313" key="15">
    <source>
        <dbReference type="Proteomes" id="UP000284657"/>
    </source>
</evidence>
<accession>A0A3F2RVJ9</accession>
<evidence type="ECO:0000256" key="8">
    <source>
        <dbReference type="ARBA" id="ARBA00023212"/>
    </source>
</evidence>
<keyword evidence="7 10" id="KW-0505">Motor protein</keyword>
<evidence type="ECO:0000259" key="11">
    <source>
        <dbReference type="SMART" id="SM00960"/>
    </source>
</evidence>
<protein>
    <recommendedName>
        <fullName evidence="10">Dynein light chain roadblock</fullName>
    </recommendedName>
</protein>
<dbReference type="AlphaFoldDB" id="A0A3F2RVJ9"/>
<dbReference type="EMBL" id="MBDO02000060">
    <property type="protein sequence ID" value="RLN65079.1"/>
    <property type="molecule type" value="Genomic_DNA"/>
</dbReference>
<dbReference type="GO" id="GO:0005868">
    <property type="term" value="C:cytoplasmic dynein complex"/>
    <property type="evidence" value="ECO:0007669"/>
    <property type="project" value="UniProtKB-UniRule"/>
</dbReference>
<evidence type="ECO:0000313" key="14">
    <source>
        <dbReference type="Proteomes" id="UP000277300"/>
    </source>
</evidence>
<keyword evidence="4 10" id="KW-0963">Cytoplasm</keyword>
<comment type="similarity">
    <text evidence="2 10">Belongs to the GAMAD family.</text>
</comment>
<evidence type="ECO:0000256" key="1">
    <source>
        <dbReference type="ARBA" id="ARBA00004245"/>
    </source>
</evidence>
<gene>
    <name evidence="12" type="ORF">BBJ29_001092</name>
    <name evidence="13" type="ORF">BBP00_00003061</name>
</gene>
<dbReference type="Gene3D" id="3.30.450.30">
    <property type="entry name" value="Dynein light chain 2a, cytoplasmic"/>
    <property type="match status" value="1"/>
</dbReference>
<keyword evidence="6 10" id="KW-0243">Dynein</keyword>
<dbReference type="SUPFAM" id="SSF103196">
    <property type="entry name" value="Roadblock/LC7 domain"/>
    <property type="match status" value="1"/>
</dbReference>
<keyword evidence="8 10" id="KW-0206">Cytoskeleton</keyword>
<evidence type="ECO:0000256" key="7">
    <source>
        <dbReference type="ARBA" id="ARBA00023175"/>
    </source>
</evidence>
<dbReference type="GO" id="GO:0007018">
    <property type="term" value="P:microtubule-based movement"/>
    <property type="evidence" value="ECO:0007669"/>
    <property type="project" value="UniProtKB-UniRule"/>
</dbReference>
<keyword evidence="3 10" id="KW-0813">Transport</keyword>
<comment type="subcellular location">
    <subcellularLocation>
        <location evidence="1 10">Cytoplasm</location>
        <location evidence="1 10">Cytoskeleton</location>
    </subcellularLocation>
</comment>
<dbReference type="FunFam" id="3.30.450.30:FF:000011">
    <property type="entry name" value="Dynein light chain roadblock"/>
    <property type="match status" value="1"/>
</dbReference>
<proteinExistence type="inferred from homology"/>
<evidence type="ECO:0000256" key="4">
    <source>
        <dbReference type="ARBA" id="ARBA00022490"/>
    </source>
</evidence>
<dbReference type="Pfam" id="PF03259">
    <property type="entry name" value="Robl_LC7"/>
    <property type="match status" value="1"/>
</dbReference>
<reference evidence="14 15" key="1">
    <citation type="submission" date="2018-07" db="EMBL/GenBank/DDBJ databases">
        <title>Genome sequencing of oomycete isolates from Chile give support for New Zealand origin for Phytophthora kernoviae and make available the first Nothophytophthora sp. genome.</title>
        <authorList>
            <person name="Studholme D.J."/>
            <person name="Sanfuentes E."/>
            <person name="Panda P."/>
            <person name="Hill R."/>
            <person name="Sambles C."/>
            <person name="Grant M."/>
            <person name="Williams N.M."/>
            <person name="Mcdougal R.L."/>
        </authorList>
    </citation>
    <scope>NUCLEOTIDE SEQUENCE [LARGE SCALE GENOMIC DNA]</scope>
    <source>
        <strain evidence="13">Chile6</strain>
        <strain evidence="12">Chile7</strain>
    </source>
</reference>
<evidence type="ECO:0000256" key="6">
    <source>
        <dbReference type="ARBA" id="ARBA00023017"/>
    </source>
</evidence>
<dbReference type="OrthoDB" id="9985637at2759"/>
<dbReference type="GO" id="GO:0045505">
    <property type="term" value="F:dynein intermediate chain binding"/>
    <property type="evidence" value="ECO:0007669"/>
    <property type="project" value="UniProtKB-UniRule"/>
</dbReference>
<name>A0A3F2RVJ9_9STRA</name>
<dbReference type="GO" id="GO:0005737">
    <property type="term" value="C:cytoplasm"/>
    <property type="evidence" value="ECO:0007669"/>
    <property type="project" value="UniProtKB-UniRule"/>
</dbReference>
<evidence type="ECO:0000313" key="13">
    <source>
        <dbReference type="EMBL" id="RLN65079.1"/>
    </source>
</evidence>
<evidence type="ECO:0000256" key="9">
    <source>
        <dbReference type="ARBA" id="ARBA00025362"/>
    </source>
</evidence>
<sequence>MSEVEETLERVKNHKGVEGYVIADRNGNVLRRHPQMQVVEAEKYALYIKELTTKARGAVRDLNPKNDLQYMRIRVKKLELLIAHEKDFLVVVIQRWTPTNG</sequence>
<comment type="caution">
    <text evidence="13">The sequence shown here is derived from an EMBL/GenBank/DDBJ whole genome shotgun (WGS) entry which is preliminary data.</text>
</comment>
<comment type="function">
    <text evidence="9">Acts as one of several non-catalytic accessory components of the cytoplasmic dynein 1 complex that are thought to be involved in linking dynein to cargos and to adapter proteins that regulate dynein function. Cytoplasmic dynein 1 acts as a motor for the intracellular retrograde motility of vesicles and organelles along microtubules.</text>
</comment>
<dbReference type="InterPro" id="IPR004942">
    <property type="entry name" value="Roadblock/LAMTOR2_dom"/>
</dbReference>
<dbReference type="SMART" id="SM00960">
    <property type="entry name" value="Robl_LC7"/>
    <property type="match status" value="1"/>
</dbReference>